<dbReference type="RefSeq" id="XP_014506394.2">
    <property type="nucleotide sequence ID" value="XM_014650908.2"/>
</dbReference>
<feature type="region of interest" description="Disordered" evidence="2">
    <location>
        <begin position="249"/>
        <end position="280"/>
    </location>
</feature>
<feature type="coiled-coil region" evidence="1">
    <location>
        <begin position="747"/>
        <end position="781"/>
    </location>
</feature>
<feature type="region of interest" description="Disordered" evidence="2">
    <location>
        <begin position="89"/>
        <end position="114"/>
    </location>
</feature>
<gene>
    <name evidence="4 5" type="primary">LOC106766155</name>
</gene>
<feature type="compositionally biased region" description="Polar residues" evidence="2">
    <location>
        <begin position="424"/>
        <end position="443"/>
    </location>
</feature>
<dbReference type="OrthoDB" id="602706at2759"/>
<dbReference type="Proteomes" id="UP000087766">
    <property type="component" value="Chromosome 7"/>
</dbReference>
<reference evidence="3" key="1">
    <citation type="journal article" date="2014" name="Nat. Commun.">
        <title>Genome sequence of mungbean and insights into evolution within Vigna species.</title>
        <authorList>
            <person name="Kang Y.J."/>
            <person name="Kim S.K."/>
            <person name="Kim M.Y."/>
            <person name="Lestari P."/>
            <person name="Kim K.H."/>
            <person name="Ha B.K."/>
            <person name="Jun T.H."/>
            <person name="Hwang W.J."/>
            <person name="Lee T."/>
            <person name="Lee J."/>
            <person name="Shim S."/>
            <person name="Yoon M.Y."/>
            <person name="Jang Y.E."/>
            <person name="Han K.S."/>
            <person name="Taeprayoon P."/>
            <person name="Yoon N."/>
            <person name="Somta P."/>
            <person name="Tanya P."/>
            <person name="Kim K.S."/>
            <person name="Gwag J.G."/>
            <person name="Moon J.K."/>
            <person name="Lee Y.H."/>
            <person name="Park B.S."/>
            <person name="Bombarely A."/>
            <person name="Doyle J.J."/>
            <person name="Jackson S.A."/>
            <person name="Schafleitner R."/>
            <person name="Srinives P."/>
            <person name="Varshney R.K."/>
            <person name="Lee S.H."/>
        </authorList>
    </citation>
    <scope>NUCLEOTIDE SEQUENCE [LARGE SCALE GENOMIC DNA]</scope>
    <source>
        <strain evidence="3">cv. VC1973A</strain>
    </source>
</reference>
<proteinExistence type="predicted"/>
<feature type="region of interest" description="Disordered" evidence="2">
    <location>
        <begin position="137"/>
        <end position="182"/>
    </location>
</feature>
<sequence length="821" mass="90081">MTEEHKESSPADSKEKKSSRGDEIGKNFLSSWKSMSMADDDAIDFGFDTVSKGKKKPFDFEKMDLNFNLDGEFDKISSFKLDMSDLDFTCPPKKNAQSKDKKGEISGAKGGKQDEFNFSFDFNELDSFNLDSSFVQVDTTSNSSPREKVVSNEGSDKEGAKRPKTNNDEGADASVDSTAVKSHAPEELETFKAETMVGSLGNLVFKQDGPVSRISSSGNLDMQEINLPEKANLTESVSEQVKNVPYSQSVGQSDSEQHTISDQHTEVISSGTGVSNVSGDNQEISLRTTYQCTEKFSSGTRKINVSDDRQEINDKATNMKLDTADLQLEHSSPHHITKSDNSVGEAIALGRNAQGVTNDPQPENRYTSYENITKADALKKISCDNDNKEKKETTSVCDLALGRSKSVAENMVLIKDNKLHDMQSSAFSTPEGNRSLKQPSTVGTKGISLGNKKNADMVLGSITQKRENLRSKDTRFGSKMTDDSITDSSKLMRDAGALLGSKDDLRSSSNTREGIVCDVTPCSGTLAGNKQSFCEEVNNSKITCLERDVPNKDVHMLSSQVNMSCLTEKTARITNQAVSVNSQPEASGKESSHKSRITSVEGNKLTSKNCKVTSALSSLKTSRILTTSLNQQGTNSIVSSGQSIQIQGITAPKNDNPIDIGNNQKPSTPFLKRKTIEVSEADFTSLRSLKRISQSLSKSRGSKESSEEVIGEVESIPNNLLYNHSTPGLKSPSEIKVMEVEIPNSMLMEDNSNVEKAEAYMKELEDICNMLKKKHDEAKDLLIRAIVNDNNLLMLNHPIYEEEIRKVQKFASQLMSKEIQT</sequence>
<dbReference type="PANTHER" id="PTHR36380:SF1">
    <property type="entry name" value="OS01G0755100 PROTEIN"/>
    <property type="match status" value="1"/>
</dbReference>
<feature type="compositionally biased region" description="Basic and acidic residues" evidence="2">
    <location>
        <begin position="255"/>
        <end position="265"/>
    </location>
</feature>
<evidence type="ECO:0000256" key="2">
    <source>
        <dbReference type="SAM" id="MobiDB-lite"/>
    </source>
</evidence>
<protein>
    <submittedName>
        <fullName evidence="4 5">Uncharacterized protein At4g18490</fullName>
    </submittedName>
</protein>
<feature type="region of interest" description="Disordered" evidence="2">
    <location>
        <begin position="424"/>
        <end position="449"/>
    </location>
</feature>
<keyword evidence="3" id="KW-1185">Reference proteome</keyword>
<dbReference type="InterPro" id="IPR038777">
    <property type="entry name" value="At4g18490-like"/>
</dbReference>
<dbReference type="PANTHER" id="PTHR36380">
    <property type="entry name" value="BNAA03G58330D PROTEIN"/>
    <property type="match status" value="1"/>
</dbReference>
<feature type="compositionally biased region" description="Polar residues" evidence="2">
    <location>
        <begin position="266"/>
        <end position="280"/>
    </location>
</feature>
<feature type="region of interest" description="Disordered" evidence="2">
    <location>
        <begin position="579"/>
        <end position="602"/>
    </location>
</feature>
<feature type="region of interest" description="Disordered" evidence="2">
    <location>
        <begin position="1"/>
        <end position="24"/>
    </location>
</feature>
<dbReference type="RefSeq" id="XP_022638938.1">
    <property type="nucleotide sequence ID" value="XM_022783217.1"/>
</dbReference>
<dbReference type="STRING" id="3916.A0A1S3UKD2"/>
<reference evidence="4 5" key="2">
    <citation type="submission" date="2025-04" db="UniProtKB">
        <authorList>
            <consortium name="RefSeq"/>
        </authorList>
    </citation>
    <scope>IDENTIFICATION</scope>
    <source>
        <tissue evidence="4 5">Leaf</tissue>
    </source>
</reference>
<feature type="compositionally biased region" description="Basic and acidic residues" evidence="2">
    <location>
        <begin position="145"/>
        <end position="167"/>
    </location>
</feature>
<evidence type="ECO:0000313" key="4">
    <source>
        <dbReference type="RefSeq" id="XP_014506394.2"/>
    </source>
</evidence>
<dbReference type="KEGG" id="vra:106766155"/>
<accession>A0A1S3UKD2</accession>
<evidence type="ECO:0000313" key="5">
    <source>
        <dbReference type="RefSeq" id="XP_022638938.1"/>
    </source>
</evidence>
<dbReference type="AlphaFoldDB" id="A0A1S3UKD2"/>
<evidence type="ECO:0000256" key="1">
    <source>
        <dbReference type="SAM" id="Coils"/>
    </source>
</evidence>
<dbReference type="GeneID" id="106766155"/>
<evidence type="ECO:0000313" key="3">
    <source>
        <dbReference type="Proteomes" id="UP000087766"/>
    </source>
</evidence>
<organism evidence="3 4">
    <name type="scientific">Vigna radiata var. radiata</name>
    <name type="common">Mung bean</name>
    <name type="synonym">Phaseolus aureus</name>
    <dbReference type="NCBI Taxonomy" id="3916"/>
    <lineage>
        <taxon>Eukaryota</taxon>
        <taxon>Viridiplantae</taxon>
        <taxon>Streptophyta</taxon>
        <taxon>Embryophyta</taxon>
        <taxon>Tracheophyta</taxon>
        <taxon>Spermatophyta</taxon>
        <taxon>Magnoliopsida</taxon>
        <taxon>eudicotyledons</taxon>
        <taxon>Gunneridae</taxon>
        <taxon>Pentapetalae</taxon>
        <taxon>rosids</taxon>
        <taxon>fabids</taxon>
        <taxon>Fabales</taxon>
        <taxon>Fabaceae</taxon>
        <taxon>Papilionoideae</taxon>
        <taxon>50 kb inversion clade</taxon>
        <taxon>NPAAA clade</taxon>
        <taxon>indigoferoid/millettioid clade</taxon>
        <taxon>Phaseoleae</taxon>
        <taxon>Vigna</taxon>
    </lineage>
</organism>
<name>A0A1S3UKD2_VIGRR</name>
<keyword evidence="1" id="KW-0175">Coiled coil</keyword>